<dbReference type="SMART" id="SM00054">
    <property type="entry name" value="EFh"/>
    <property type="match status" value="4"/>
</dbReference>
<dbReference type="Proteomes" id="UP000663842">
    <property type="component" value="Unassembled WGS sequence"/>
</dbReference>
<dbReference type="Pfam" id="PF13499">
    <property type="entry name" value="EF-hand_7"/>
    <property type="match status" value="2"/>
</dbReference>
<dbReference type="PROSITE" id="PS00018">
    <property type="entry name" value="EF_HAND_1"/>
    <property type="match status" value="4"/>
</dbReference>
<evidence type="ECO:0000256" key="1">
    <source>
        <dbReference type="ARBA" id="ARBA00022737"/>
    </source>
</evidence>
<evidence type="ECO:0000256" key="2">
    <source>
        <dbReference type="ARBA" id="ARBA00022837"/>
    </source>
</evidence>
<dbReference type="InterPro" id="IPR050145">
    <property type="entry name" value="Centrin_CML-like"/>
</dbReference>
<dbReference type="Gene3D" id="1.10.238.10">
    <property type="entry name" value="EF-hand"/>
    <property type="match status" value="2"/>
</dbReference>
<feature type="domain" description="EF-hand" evidence="3">
    <location>
        <begin position="226"/>
        <end position="261"/>
    </location>
</feature>
<dbReference type="SUPFAM" id="SSF47473">
    <property type="entry name" value="EF-hand"/>
    <property type="match status" value="1"/>
</dbReference>
<name>A0A818VZE6_9BILA</name>
<dbReference type="PROSITE" id="PS50222">
    <property type="entry name" value="EF_HAND_2"/>
    <property type="match status" value="4"/>
</dbReference>
<dbReference type="InterPro" id="IPR018247">
    <property type="entry name" value="EF_Hand_1_Ca_BS"/>
</dbReference>
<evidence type="ECO:0000313" key="5">
    <source>
        <dbReference type="EMBL" id="CAF3740043.1"/>
    </source>
</evidence>
<comment type="caution">
    <text evidence="4">The sequence shown here is derived from an EMBL/GenBank/DDBJ whole genome shotgun (WGS) entry which is preliminary data.</text>
</comment>
<keyword evidence="1" id="KW-0677">Repeat</keyword>
<gene>
    <name evidence="5" type="ORF">OVN521_LOCUS504</name>
    <name evidence="4" type="ORF">UXM345_LOCUS39</name>
</gene>
<evidence type="ECO:0000313" key="7">
    <source>
        <dbReference type="Proteomes" id="UP000663866"/>
    </source>
</evidence>
<organism evidence="4 6">
    <name type="scientific">Rotaria magnacalcarata</name>
    <dbReference type="NCBI Taxonomy" id="392030"/>
    <lineage>
        <taxon>Eukaryota</taxon>
        <taxon>Metazoa</taxon>
        <taxon>Spiralia</taxon>
        <taxon>Gnathifera</taxon>
        <taxon>Rotifera</taxon>
        <taxon>Eurotatoria</taxon>
        <taxon>Bdelloidea</taxon>
        <taxon>Philodinida</taxon>
        <taxon>Philodinidae</taxon>
        <taxon>Rotaria</taxon>
    </lineage>
</organism>
<dbReference type="PANTHER" id="PTHR23050">
    <property type="entry name" value="CALCIUM BINDING PROTEIN"/>
    <property type="match status" value="1"/>
</dbReference>
<dbReference type="InterPro" id="IPR011992">
    <property type="entry name" value="EF-hand-dom_pair"/>
</dbReference>
<dbReference type="FunFam" id="1.10.238.10:FF:000003">
    <property type="entry name" value="Calmodulin A"/>
    <property type="match status" value="1"/>
</dbReference>
<evidence type="ECO:0000313" key="6">
    <source>
        <dbReference type="Proteomes" id="UP000663842"/>
    </source>
</evidence>
<dbReference type="EMBL" id="CAJOBG010000028">
    <property type="protein sequence ID" value="CAF3740043.1"/>
    <property type="molecule type" value="Genomic_DNA"/>
</dbReference>
<dbReference type="InterPro" id="IPR002048">
    <property type="entry name" value="EF_hand_dom"/>
</dbReference>
<feature type="domain" description="EF-hand" evidence="3">
    <location>
        <begin position="190"/>
        <end position="225"/>
    </location>
</feature>
<feature type="domain" description="EF-hand" evidence="3">
    <location>
        <begin position="147"/>
        <end position="182"/>
    </location>
</feature>
<sequence>MSGWRSKISNKKFNNKLSRQMNIKSNQLESEPRHSLSATLLSDNRNTTIENNETCQILNSEKQTPKARDKNNFIVQQSSNIFHFNSLLTSSREPNEQQMRNINPFESTIQWEKAFDREFQALDIDADGYVSIADLQSVLKNFSHLCDSNEILLRIFKELDVNDDKRISKEEFQLYKKILLEREKRFHRASFEKKLTSIFALFDRNQDNYITRQEIRETMQNLGESIDDELIEEMMKTADTNHDGRISRDEFEKLLIELQSKK</sequence>
<dbReference type="AlphaFoldDB" id="A0A818VZE6"/>
<evidence type="ECO:0000313" key="4">
    <source>
        <dbReference type="EMBL" id="CAF3718406.1"/>
    </source>
</evidence>
<evidence type="ECO:0000259" key="3">
    <source>
        <dbReference type="PROSITE" id="PS50222"/>
    </source>
</evidence>
<keyword evidence="7" id="KW-1185">Reference proteome</keyword>
<proteinExistence type="predicted"/>
<dbReference type="CDD" id="cd00051">
    <property type="entry name" value="EFh"/>
    <property type="match status" value="1"/>
</dbReference>
<dbReference type="EMBL" id="CAJOBF010000001">
    <property type="protein sequence ID" value="CAF3718406.1"/>
    <property type="molecule type" value="Genomic_DNA"/>
</dbReference>
<dbReference type="Proteomes" id="UP000663866">
    <property type="component" value="Unassembled WGS sequence"/>
</dbReference>
<accession>A0A818VZE6</accession>
<feature type="domain" description="EF-hand" evidence="3">
    <location>
        <begin position="110"/>
        <end position="145"/>
    </location>
</feature>
<reference evidence="4" key="1">
    <citation type="submission" date="2021-02" db="EMBL/GenBank/DDBJ databases">
        <authorList>
            <person name="Nowell W R."/>
        </authorList>
    </citation>
    <scope>NUCLEOTIDE SEQUENCE</scope>
</reference>
<keyword evidence="2" id="KW-0106">Calcium</keyword>
<protein>
    <recommendedName>
        <fullName evidence="3">EF-hand domain-containing protein</fullName>
    </recommendedName>
</protein>
<dbReference type="GO" id="GO:0005509">
    <property type="term" value="F:calcium ion binding"/>
    <property type="evidence" value="ECO:0007669"/>
    <property type="project" value="InterPro"/>
</dbReference>